<keyword evidence="4 5" id="KW-0472">Membrane</keyword>
<evidence type="ECO:0000256" key="4">
    <source>
        <dbReference type="ARBA" id="ARBA00023136"/>
    </source>
</evidence>
<evidence type="ECO:0000256" key="2">
    <source>
        <dbReference type="ARBA" id="ARBA00022692"/>
    </source>
</evidence>
<evidence type="ECO:0000313" key="7">
    <source>
        <dbReference type="Proteomes" id="UP000659084"/>
    </source>
</evidence>
<dbReference type="EMBL" id="JACNYO010000006">
    <property type="protein sequence ID" value="MBC3212239.1"/>
    <property type="molecule type" value="Genomic_DNA"/>
</dbReference>
<dbReference type="AlphaFoldDB" id="A0AAW3WMR3"/>
<name>A0AAW3WMR3_SERFO</name>
<gene>
    <name evidence="6" type="ORF">H8J20_08805</name>
</gene>
<dbReference type="Proteomes" id="UP000659084">
    <property type="component" value="Unassembled WGS sequence"/>
</dbReference>
<evidence type="ECO:0000256" key="1">
    <source>
        <dbReference type="ARBA" id="ARBA00022475"/>
    </source>
</evidence>
<feature type="transmembrane region" description="Helical" evidence="5">
    <location>
        <begin position="89"/>
        <end position="109"/>
    </location>
</feature>
<reference evidence="6" key="1">
    <citation type="submission" date="2020-08" db="EMBL/GenBank/DDBJ databases">
        <title>Food and environmental bacterial isolates.</title>
        <authorList>
            <person name="Richter L."/>
            <person name="Du Plessis E.M."/>
            <person name="Duvenage S."/>
            <person name="Allam M."/>
            <person name="Korsten L."/>
        </authorList>
    </citation>
    <scope>NUCLEOTIDE SEQUENCE</scope>
    <source>
        <strain evidence="6">UPMP2127</strain>
    </source>
</reference>
<keyword evidence="2 5" id="KW-0812">Transmembrane</keyword>
<evidence type="ECO:0000313" key="6">
    <source>
        <dbReference type="EMBL" id="MBC3212239.1"/>
    </source>
</evidence>
<accession>A0AAW3WMR3</accession>
<feature type="transmembrane region" description="Helical" evidence="5">
    <location>
        <begin position="54"/>
        <end position="77"/>
    </location>
</feature>
<comment type="caution">
    <text evidence="6">The sequence shown here is derived from an EMBL/GenBank/DDBJ whole genome shotgun (WGS) entry which is preliminary data.</text>
</comment>
<keyword evidence="1" id="KW-1003">Cell membrane</keyword>
<organism evidence="6 7">
    <name type="scientific">Serratia fonticola</name>
    <dbReference type="NCBI Taxonomy" id="47917"/>
    <lineage>
        <taxon>Bacteria</taxon>
        <taxon>Pseudomonadati</taxon>
        <taxon>Pseudomonadota</taxon>
        <taxon>Gammaproteobacteria</taxon>
        <taxon>Enterobacterales</taxon>
        <taxon>Yersiniaceae</taxon>
        <taxon>Serratia</taxon>
    </lineage>
</organism>
<evidence type="ECO:0000256" key="5">
    <source>
        <dbReference type="SAM" id="Phobius"/>
    </source>
</evidence>
<dbReference type="Pfam" id="PF07869">
    <property type="entry name" value="DUF1656"/>
    <property type="match status" value="1"/>
</dbReference>
<sequence length="111" mass="12647">MYIIQIAKIDTFLSVIGYPLCKHPSYSLIGIANVNTTWLHTASPLPDLVLGASLYFPPLFKAFLLGLVFWLLVHHLLRDWMYSGDIWHPMLMDLSIFVITVSGSLWLLASW</sequence>
<proteinExistence type="predicted"/>
<protein>
    <submittedName>
        <fullName evidence="6">DUF1656 domain-containing protein</fullName>
    </submittedName>
</protein>
<dbReference type="InterPro" id="IPR012451">
    <property type="entry name" value="DUF1656"/>
</dbReference>
<evidence type="ECO:0000256" key="3">
    <source>
        <dbReference type="ARBA" id="ARBA00022989"/>
    </source>
</evidence>
<keyword evidence="3 5" id="KW-1133">Transmembrane helix</keyword>